<dbReference type="Proteomes" id="UP000677265">
    <property type="component" value="Unassembled WGS sequence"/>
</dbReference>
<dbReference type="SUPFAM" id="SSF49879">
    <property type="entry name" value="SMAD/FHA domain"/>
    <property type="match status" value="1"/>
</dbReference>
<dbReference type="SUPFAM" id="SSF52540">
    <property type="entry name" value="P-loop containing nucleoside triphosphate hydrolases"/>
    <property type="match status" value="2"/>
</dbReference>
<evidence type="ECO:0000256" key="4">
    <source>
        <dbReference type="PROSITE-ProRule" id="PRU00289"/>
    </source>
</evidence>
<evidence type="ECO:0000259" key="7">
    <source>
        <dbReference type="PROSITE" id="PS50901"/>
    </source>
</evidence>
<evidence type="ECO:0000313" key="10">
    <source>
        <dbReference type="Proteomes" id="UP000677265"/>
    </source>
</evidence>
<dbReference type="InterPro" id="IPR027417">
    <property type="entry name" value="P-loop_NTPase"/>
</dbReference>
<reference evidence="8" key="1">
    <citation type="submission" date="2021-05" db="EMBL/GenBank/DDBJ databases">
        <title>Novel Bacillus species.</title>
        <authorList>
            <person name="Liu G."/>
        </authorList>
    </citation>
    <scope>NUCLEOTIDE SEQUENCE</scope>
    <source>
        <strain evidence="8 10">FJAT-50051</strain>
    </source>
</reference>
<keyword evidence="5" id="KW-0472">Membrane</keyword>
<dbReference type="Pfam" id="PF00498">
    <property type="entry name" value="FHA"/>
    <property type="match status" value="1"/>
</dbReference>
<dbReference type="NCBIfam" id="TIGR03928">
    <property type="entry name" value="T7_EssCb_Firm"/>
    <property type="match status" value="1"/>
</dbReference>
<feature type="domain" description="FtsK" evidence="7">
    <location>
        <begin position="688"/>
        <end position="888"/>
    </location>
</feature>
<dbReference type="GO" id="GO:0005524">
    <property type="term" value="F:ATP binding"/>
    <property type="evidence" value="ECO:0007669"/>
    <property type="project" value="UniProtKB-UniRule"/>
</dbReference>
<keyword evidence="5" id="KW-0812">Transmembrane</keyword>
<dbReference type="InterPro" id="IPR002543">
    <property type="entry name" value="FtsK_dom"/>
</dbReference>
<evidence type="ECO:0000256" key="3">
    <source>
        <dbReference type="ARBA" id="ARBA00022840"/>
    </source>
</evidence>
<dbReference type="InterPro" id="IPR000253">
    <property type="entry name" value="FHA_dom"/>
</dbReference>
<protein>
    <submittedName>
        <fullName evidence="8">Type VII secretion protein EssC</fullName>
    </submittedName>
</protein>
<evidence type="ECO:0000313" key="8">
    <source>
        <dbReference type="EMBL" id="MBS4184024.1"/>
    </source>
</evidence>
<dbReference type="EMBL" id="JAGYPE020000051">
    <property type="protein sequence ID" value="MCH6268204.1"/>
    <property type="molecule type" value="Genomic_DNA"/>
</dbReference>
<dbReference type="InterPro" id="IPR050206">
    <property type="entry name" value="FtsK/SpoIIIE/SftA"/>
</dbReference>
<dbReference type="PROSITE" id="PS50901">
    <property type="entry name" value="FTSK"/>
    <property type="match status" value="2"/>
</dbReference>
<dbReference type="Pfam" id="PF01580">
    <property type="entry name" value="FtsK_SpoIIIE"/>
    <property type="match status" value="2"/>
</dbReference>
<keyword evidence="5" id="KW-1133">Transmembrane helix</keyword>
<evidence type="ECO:0000313" key="9">
    <source>
        <dbReference type="EMBL" id="MCH6268204.1"/>
    </source>
</evidence>
<name>A0A942T114_9BACI</name>
<feature type="domain" description="FtsK" evidence="7">
    <location>
        <begin position="1067"/>
        <end position="1257"/>
    </location>
</feature>
<feature type="domain" description="FHA" evidence="6">
    <location>
        <begin position="113"/>
        <end position="162"/>
    </location>
</feature>
<sequence length="1573" mass="177971">MMNVTLINKERIHSISLPEKVRGQYWIYDSNGKSSRKLIGIEGVNGEWILKSNKDVKVLDNTGKPIRNTVLQPLSIYNLGLSTQDQKTIIFTEPTTDDRQIFTKYLVDRDIEITIGRTEQNDIVLANRFVSASHAKLSFHNGQWRIEDQNSSNGTFVDGERVKSKALKIGDTIYIMGYKMILGSYFVAFNNPDGTLTIKTHALKPFIPQPVETPDEEEEYEVPEVDYFYRSPRFKRDVEKAVIKIDSPPPNAIGEEMPMMLVIGPSMTMGMASMATALFAVNNAMATGDISRAIPSIVMSCSMLLGTILWPILTKKFDMRRRRKKEKIRQEKYKDYLDRIAVVFNEEAEKQEEILRENHVPISDCINRIENVQRNLWERGPGQNDFLKLRVGTGSGLLAADLTYSEKKFSIDDDNLQEELYTLVESPKVLKNIPITLSLYENHISGVIGTRKQTIEFAKGLIFQLAALYSYDEVKMIFVYDQEEEAQFGFTKWLPHVWSNDNKFRFIATNNNEVKEVSAYIEKEIEIRADTNDSEMEDVKPYYIVFALSKELAFKAEMLKQVYAKKENLHISVVTFYDELKNLPKECSMVVELEENSGKLFDKNDITGKTTSFTPDIFLNGADPYQLSVKLANVPLDELANSFNLPQMVTFLELYGVGKVEHLNALTRWKDNDPTKSLEAPVGVDTLGELFKLDLHEKFHGPHGLVAGMTGSGKSEFIISYILSLAVNYHPHEVAFILIDYKGGGMAKSFEKLPHTAGIITNLDGAAIKRSLVSIESELKRRQAIFAEASKLVGESNIDIYKYQKLYREGVVREPLQHLFIISDEFAELKTQQPEFMTQLVSAARIGRSLGVHLILATQKPSGVVDDQIWSNSKFRVSLKVQERADSMDMLKRPDAAELTDTGRFYLQVGYNELFEMGQSAWAGAPYYPSDKVVVEKDNSVVVIDRNGRPMKQAKIDKRKSLFAKPKKQLDVITEYLSNIADEEQIKIRPLWLEPIPALILLDDIRKKYKADHGKWLPPENKPADLQEAVSEIAAASETVQADLRKTAQAVSRAESYKLNPVIGEYDDPVHQQQCLLRLPLTDEGNTIIYGAAGTGKTTFLNTMVYSLIHEHTPDEVNLYLLDFASETLRAFSKAPHVGDVILSYESEKVSNLFKMLQGEVEKRKKLFADYGGDHRSYAEATGQKVPAIVVAIHNFSAFTEIYDEKEDAVSYLSREGTKYGIYFVLTALGTGAVRFRLLQNFKQLVTLQLNDEADYATVVGKTDGLFPSKFKGRGLVKRDAIYEFQVAQITAEPVPYPTIQAECEKLQEAWKGTAAKRIPILPEKVDHEFLAEYCGSKGSLSIPIGVEKNSLQIHYYPFGKSYIHMILSSGREHELFVHDLSQFMVQQAGLDITVIDAEQSFIEKNNAGFKYYSTTKEFEEIMADLFDLVVYRNNTFKEALEEGREVAQFEQKVIIINSVAALKNALSNLGAEKLGLILEKGDEKYNVTVIFAEQSKNLSGLTFDKWYKQHIHSGNGIWIGSGITEQFQLKPAKTTSEMREEMPAEFAYSLQNGKAVKVKLLNSQKENDYSDE</sequence>
<keyword evidence="10" id="KW-1185">Reference proteome</keyword>
<dbReference type="PROSITE" id="PS50006">
    <property type="entry name" value="FHA_DOMAIN"/>
    <property type="match status" value="1"/>
</dbReference>
<organism evidence="8">
    <name type="scientific">Neobacillus citreus</name>
    <dbReference type="NCBI Taxonomy" id="2833578"/>
    <lineage>
        <taxon>Bacteria</taxon>
        <taxon>Bacillati</taxon>
        <taxon>Bacillota</taxon>
        <taxon>Bacilli</taxon>
        <taxon>Bacillales</taxon>
        <taxon>Bacillaceae</taxon>
        <taxon>Neobacillus</taxon>
    </lineage>
</organism>
<gene>
    <name evidence="8" type="primary">essC</name>
    <name evidence="9" type="ORF">KHB02_021985</name>
    <name evidence="8" type="ORF">KHB02_21770</name>
</gene>
<keyword evidence="2 4" id="KW-0547">Nucleotide-binding</keyword>
<dbReference type="RefSeq" id="WP_213143943.1">
    <property type="nucleotide sequence ID" value="NZ_JAGYPE020000051.1"/>
</dbReference>
<evidence type="ECO:0000256" key="1">
    <source>
        <dbReference type="ARBA" id="ARBA00022737"/>
    </source>
</evidence>
<dbReference type="Gene3D" id="3.40.50.300">
    <property type="entry name" value="P-loop containing nucleotide triphosphate hydrolases"/>
    <property type="match status" value="2"/>
</dbReference>
<dbReference type="SMART" id="SM00240">
    <property type="entry name" value="FHA"/>
    <property type="match status" value="1"/>
</dbReference>
<dbReference type="InterPro" id="IPR008984">
    <property type="entry name" value="SMAD_FHA_dom_sf"/>
</dbReference>
<dbReference type="EMBL" id="JAGYPE010000004">
    <property type="protein sequence ID" value="MBS4184024.1"/>
    <property type="molecule type" value="Genomic_DNA"/>
</dbReference>
<comment type="caution">
    <text evidence="8">The sequence shown here is derived from an EMBL/GenBank/DDBJ whole genome shotgun (WGS) entry which is preliminary data.</text>
</comment>
<feature type="transmembrane region" description="Helical" evidence="5">
    <location>
        <begin position="259"/>
        <end position="281"/>
    </location>
</feature>
<accession>A0A942T114</accession>
<dbReference type="InterPro" id="IPR023839">
    <property type="entry name" value="Firmicutes_EssC_C"/>
</dbReference>
<dbReference type="Gene3D" id="2.60.200.20">
    <property type="match status" value="1"/>
</dbReference>
<dbReference type="PANTHER" id="PTHR22683">
    <property type="entry name" value="SPORULATION PROTEIN RELATED"/>
    <property type="match status" value="1"/>
</dbReference>
<feature type="transmembrane region" description="Helical" evidence="5">
    <location>
        <begin position="293"/>
        <end position="313"/>
    </location>
</feature>
<keyword evidence="1" id="KW-0677">Repeat</keyword>
<keyword evidence="3 4" id="KW-0067">ATP-binding</keyword>
<dbReference type="PANTHER" id="PTHR22683:SF1">
    <property type="entry name" value="TYPE VII SECRETION SYSTEM PROTEIN ESSC"/>
    <property type="match status" value="1"/>
</dbReference>
<dbReference type="CDD" id="cd00060">
    <property type="entry name" value="FHA"/>
    <property type="match status" value="1"/>
</dbReference>
<evidence type="ECO:0000256" key="2">
    <source>
        <dbReference type="ARBA" id="ARBA00022741"/>
    </source>
</evidence>
<dbReference type="GO" id="GO:0016020">
    <property type="term" value="C:membrane"/>
    <property type="evidence" value="ECO:0007669"/>
    <property type="project" value="UniProtKB-SubCell"/>
</dbReference>
<evidence type="ECO:0000256" key="5">
    <source>
        <dbReference type="SAM" id="Phobius"/>
    </source>
</evidence>
<feature type="binding site" evidence="4">
    <location>
        <begin position="1091"/>
        <end position="1098"/>
    </location>
    <ligand>
        <name>ATP</name>
        <dbReference type="ChEBI" id="CHEBI:30616"/>
    </ligand>
</feature>
<evidence type="ECO:0000259" key="6">
    <source>
        <dbReference type="PROSITE" id="PS50006"/>
    </source>
</evidence>
<dbReference type="GO" id="GO:0003677">
    <property type="term" value="F:DNA binding"/>
    <property type="evidence" value="ECO:0007669"/>
    <property type="project" value="InterPro"/>
</dbReference>
<feature type="binding site" evidence="4">
    <location>
        <begin position="708"/>
        <end position="715"/>
    </location>
    <ligand>
        <name>ATP</name>
        <dbReference type="ChEBI" id="CHEBI:30616"/>
    </ligand>
</feature>
<proteinExistence type="predicted"/>